<feature type="region of interest" description="Disordered" evidence="2">
    <location>
        <begin position="74"/>
        <end position="137"/>
    </location>
</feature>
<gene>
    <name evidence="4" type="ORF">PAXRUDRAFT_18036</name>
</gene>
<dbReference type="OrthoDB" id="3208495at2759"/>
<name>A0A0D0CMX0_9AGAM</name>
<evidence type="ECO:0000256" key="1">
    <source>
        <dbReference type="PROSITE-ProRule" id="PRU00042"/>
    </source>
</evidence>
<dbReference type="EMBL" id="KN827359">
    <property type="protein sequence ID" value="KIK76663.1"/>
    <property type="molecule type" value="Genomic_DNA"/>
</dbReference>
<dbReference type="AlphaFoldDB" id="A0A0D0CMX0"/>
<dbReference type="InParanoid" id="A0A0D0CMX0"/>
<protein>
    <recommendedName>
        <fullName evidence="3">C2H2-type domain-containing protein</fullName>
    </recommendedName>
</protein>
<feature type="region of interest" description="Disordered" evidence="2">
    <location>
        <begin position="215"/>
        <end position="235"/>
    </location>
</feature>
<evidence type="ECO:0000256" key="2">
    <source>
        <dbReference type="SAM" id="MobiDB-lite"/>
    </source>
</evidence>
<sequence>MGSRFKCADICGRTFTEPRSLSRHQDVCATWRRHLSSRVEQRREALIYSKGAERDPKRQKLNSGQPIRVAAQECSTNAGDSTSDGNLLLPSCESTASTRAHAESQAPDSGPLPSSTAPAVGEPQDSHTPLHTVLPPRTRRLPARFREQLPEPPPPIPPAEPCFKSRIHRVLLFVSDSFRTTFNQFGIARYYRHRPSYDPDSFLTADQLSNIVNRRAPGSSESGIQDDQLSEPELCSDLKPPPWPWRNMSIWHMMTWKLSGSSQKSDAELTRLASGVFMADDFNIQDLAGFNAAKEARILDEALLERSHSIFQKDGWKE</sequence>
<dbReference type="HOGENOM" id="CLU_065856_0_0_1"/>
<keyword evidence="1" id="KW-0479">Metal-binding</keyword>
<evidence type="ECO:0000313" key="5">
    <source>
        <dbReference type="Proteomes" id="UP000054538"/>
    </source>
</evidence>
<dbReference type="STRING" id="930991.A0A0D0CMX0"/>
<dbReference type="GO" id="GO:0008270">
    <property type="term" value="F:zinc ion binding"/>
    <property type="evidence" value="ECO:0007669"/>
    <property type="project" value="UniProtKB-KW"/>
</dbReference>
<accession>A0A0D0CMX0</accession>
<dbReference type="Proteomes" id="UP000054538">
    <property type="component" value="Unassembled WGS sequence"/>
</dbReference>
<keyword evidence="1" id="KW-0863">Zinc-finger</keyword>
<dbReference type="PROSITE" id="PS50157">
    <property type="entry name" value="ZINC_FINGER_C2H2_2"/>
    <property type="match status" value="1"/>
</dbReference>
<dbReference type="InterPro" id="IPR013087">
    <property type="entry name" value="Znf_C2H2_type"/>
</dbReference>
<keyword evidence="5" id="KW-1185">Reference proteome</keyword>
<feature type="domain" description="C2H2-type" evidence="3">
    <location>
        <begin position="5"/>
        <end position="39"/>
    </location>
</feature>
<proteinExistence type="predicted"/>
<evidence type="ECO:0000313" key="4">
    <source>
        <dbReference type="EMBL" id="KIK76663.1"/>
    </source>
</evidence>
<feature type="non-terminal residue" evidence="4">
    <location>
        <position position="1"/>
    </location>
</feature>
<feature type="compositionally biased region" description="Basic and acidic residues" evidence="2">
    <location>
        <begin position="48"/>
        <end position="58"/>
    </location>
</feature>
<keyword evidence="1" id="KW-0862">Zinc</keyword>
<reference evidence="4 5" key="1">
    <citation type="submission" date="2014-04" db="EMBL/GenBank/DDBJ databases">
        <authorList>
            <consortium name="DOE Joint Genome Institute"/>
            <person name="Kuo A."/>
            <person name="Kohler A."/>
            <person name="Jargeat P."/>
            <person name="Nagy L.G."/>
            <person name="Floudas D."/>
            <person name="Copeland A."/>
            <person name="Barry K.W."/>
            <person name="Cichocki N."/>
            <person name="Veneault-Fourrey C."/>
            <person name="LaButti K."/>
            <person name="Lindquist E.A."/>
            <person name="Lipzen A."/>
            <person name="Lundell T."/>
            <person name="Morin E."/>
            <person name="Murat C."/>
            <person name="Sun H."/>
            <person name="Tunlid A."/>
            <person name="Henrissat B."/>
            <person name="Grigoriev I.V."/>
            <person name="Hibbett D.S."/>
            <person name="Martin F."/>
            <person name="Nordberg H.P."/>
            <person name="Cantor M.N."/>
            <person name="Hua S.X."/>
        </authorList>
    </citation>
    <scope>NUCLEOTIDE SEQUENCE [LARGE SCALE GENOMIC DNA]</scope>
    <source>
        <strain evidence="4 5">Ve08.2h10</strain>
    </source>
</reference>
<feature type="compositionally biased region" description="Polar residues" evidence="2">
    <location>
        <begin position="74"/>
        <end position="85"/>
    </location>
</feature>
<evidence type="ECO:0000259" key="3">
    <source>
        <dbReference type="PROSITE" id="PS50157"/>
    </source>
</evidence>
<organism evidence="4 5">
    <name type="scientific">Paxillus rubicundulus Ve08.2h10</name>
    <dbReference type="NCBI Taxonomy" id="930991"/>
    <lineage>
        <taxon>Eukaryota</taxon>
        <taxon>Fungi</taxon>
        <taxon>Dikarya</taxon>
        <taxon>Basidiomycota</taxon>
        <taxon>Agaricomycotina</taxon>
        <taxon>Agaricomycetes</taxon>
        <taxon>Agaricomycetidae</taxon>
        <taxon>Boletales</taxon>
        <taxon>Paxilineae</taxon>
        <taxon>Paxillaceae</taxon>
        <taxon>Paxillus</taxon>
    </lineage>
</organism>
<reference evidence="5" key="2">
    <citation type="submission" date="2015-01" db="EMBL/GenBank/DDBJ databases">
        <title>Evolutionary Origins and Diversification of the Mycorrhizal Mutualists.</title>
        <authorList>
            <consortium name="DOE Joint Genome Institute"/>
            <consortium name="Mycorrhizal Genomics Consortium"/>
            <person name="Kohler A."/>
            <person name="Kuo A."/>
            <person name="Nagy L.G."/>
            <person name="Floudas D."/>
            <person name="Copeland A."/>
            <person name="Barry K.W."/>
            <person name="Cichocki N."/>
            <person name="Veneault-Fourrey C."/>
            <person name="LaButti K."/>
            <person name="Lindquist E.A."/>
            <person name="Lipzen A."/>
            <person name="Lundell T."/>
            <person name="Morin E."/>
            <person name="Murat C."/>
            <person name="Riley R."/>
            <person name="Ohm R."/>
            <person name="Sun H."/>
            <person name="Tunlid A."/>
            <person name="Henrissat B."/>
            <person name="Grigoriev I.V."/>
            <person name="Hibbett D.S."/>
            <person name="Martin F."/>
        </authorList>
    </citation>
    <scope>NUCLEOTIDE SEQUENCE [LARGE SCALE GENOMIC DNA]</scope>
    <source>
        <strain evidence="5">Ve08.2h10</strain>
    </source>
</reference>
<feature type="region of interest" description="Disordered" evidence="2">
    <location>
        <begin position="48"/>
        <end position="67"/>
    </location>
</feature>